<dbReference type="InParanoid" id="W7X2D8"/>
<dbReference type="GeneID" id="24441898"/>
<evidence type="ECO:0000256" key="2">
    <source>
        <dbReference type="SAM" id="Phobius"/>
    </source>
</evidence>
<reference evidence="4" key="1">
    <citation type="journal article" date="2006" name="PLoS Biol.">
        <title>Macronuclear genome sequence of the ciliate Tetrahymena thermophila, a model eukaryote.</title>
        <authorList>
            <person name="Eisen J.A."/>
            <person name="Coyne R.S."/>
            <person name="Wu M."/>
            <person name="Wu D."/>
            <person name="Thiagarajan M."/>
            <person name="Wortman J.R."/>
            <person name="Badger J.H."/>
            <person name="Ren Q."/>
            <person name="Amedeo P."/>
            <person name="Jones K.M."/>
            <person name="Tallon L.J."/>
            <person name="Delcher A.L."/>
            <person name="Salzberg S.L."/>
            <person name="Silva J.C."/>
            <person name="Haas B.J."/>
            <person name="Majoros W.H."/>
            <person name="Farzad M."/>
            <person name="Carlton J.M."/>
            <person name="Smith R.K. Jr."/>
            <person name="Garg J."/>
            <person name="Pearlman R.E."/>
            <person name="Karrer K.M."/>
            <person name="Sun L."/>
            <person name="Manning G."/>
            <person name="Elde N.C."/>
            <person name="Turkewitz A.P."/>
            <person name="Asai D.J."/>
            <person name="Wilkes D.E."/>
            <person name="Wang Y."/>
            <person name="Cai H."/>
            <person name="Collins K."/>
            <person name="Stewart B.A."/>
            <person name="Lee S.R."/>
            <person name="Wilamowska K."/>
            <person name="Weinberg Z."/>
            <person name="Ruzzo W.L."/>
            <person name="Wloga D."/>
            <person name="Gaertig J."/>
            <person name="Frankel J."/>
            <person name="Tsao C.-C."/>
            <person name="Gorovsky M.A."/>
            <person name="Keeling P.J."/>
            <person name="Waller R.F."/>
            <person name="Patron N.J."/>
            <person name="Cherry J.M."/>
            <person name="Stover N.A."/>
            <person name="Krieger C.J."/>
            <person name="del Toro C."/>
            <person name="Ryder H.F."/>
            <person name="Williamson S.C."/>
            <person name="Barbeau R.A."/>
            <person name="Hamilton E.P."/>
            <person name="Orias E."/>
        </authorList>
    </citation>
    <scope>NUCLEOTIDE SEQUENCE [LARGE SCALE GENOMIC DNA]</scope>
    <source>
        <strain evidence="4">SB210</strain>
    </source>
</reference>
<dbReference type="AlphaFoldDB" id="W7X2D8"/>
<feature type="transmembrane region" description="Helical" evidence="2">
    <location>
        <begin position="69"/>
        <end position="87"/>
    </location>
</feature>
<sequence length="161" mass="19454">MILKIKKIKKINIQIKKIKQIMKNINKQINTNKNQTQKENKKIKNNMHKINNTNQNKKIKFEQQITRHIYFNLVYITLIKRIISIFNTNLKQIKNNLNPNSQINEQFFPSQRLIILIILITFASFCIKIKNSCLNLKINKILFNFQKRKNQLFLERFKKNI</sequence>
<evidence type="ECO:0000256" key="1">
    <source>
        <dbReference type="SAM" id="Coils"/>
    </source>
</evidence>
<dbReference type="RefSeq" id="XP_012654084.1">
    <property type="nucleotide sequence ID" value="XM_012798630.1"/>
</dbReference>
<dbReference type="Proteomes" id="UP000009168">
    <property type="component" value="Unassembled WGS sequence"/>
</dbReference>
<dbReference type="KEGG" id="tet:TTHERM_001196975"/>
<name>W7X2D8_TETTS</name>
<evidence type="ECO:0000313" key="4">
    <source>
        <dbReference type="Proteomes" id="UP000009168"/>
    </source>
</evidence>
<organism evidence="3 4">
    <name type="scientific">Tetrahymena thermophila (strain SB210)</name>
    <dbReference type="NCBI Taxonomy" id="312017"/>
    <lineage>
        <taxon>Eukaryota</taxon>
        <taxon>Sar</taxon>
        <taxon>Alveolata</taxon>
        <taxon>Ciliophora</taxon>
        <taxon>Intramacronucleata</taxon>
        <taxon>Oligohymenophorea</taxon>
        <taxon>Hymenostomatida</taxon>
        <taxon>Tetrahymenina</taxon>
        <taxon>Tetrahymenidae</taxon>
        <taxon>Tetrahymena</taxon>
    </lineage>
</organism>
<protein>
    <submittedName>
        <fullName evidence="3">Transmembrane protein, putative</fullName>
    </submittedName>
</protein>
<proteinExistence type="predicted"/>
<feature type="coiled-coil region" evidence="1">
    <location>
        <begin position="8"/>
        <end position="53"/>
    </location>
</feature>
<accession>W7X2D8</accession>
<keyword evidence="1" id="KW-0175">Coiled coil</keyword>
<feature type="transmembrane region" description="Helical" evidence="2">
    <location>
        <begin position="107"/>
        <end position="127"/>
    </location>
</feature>
<dbReference type="EMBL" id="GG662631">
    <property type="protein sequence ID" value="EWS73380.1"/>
    <property type="molecule type" value="Genomic_DNA"/>
</dbReference>
<keyword evidence="2 3" id="KW-0812">Transmembrane</keyword>
<keyword evidence="2" id="KW-0472">Membrane</keyword>
<gene>
    <name evidence="3" type="ORF">TTHERM_001196975</name>
</gene>
<keyword evidence="2" id="KW-1133">Transmembrane helix</keyword>
<evidence type="ECO:0000313" key="3">
    <source>
        <dbReference type="EMBL" id="EWS73380.1"/>
    </source>
</evidence>
<keyword evidence="4" id="KW-1185">Reference proteome</keyword>